<dbReference type="EMBL" id="RFFJ01000013">
    <property type="protein sequence ID" value="RMI44806.1"/>
    <property type="molecule type" value="Genomic_DNA"/>
</dbReference>
<feature type="domain" description="Carrier" evidence="3">
    <location>
        <begin position="11"/>
        <end position="86"/>
    </location>
</feature>
<dbReference type="GO" id="GO:0017000">
    <property type="term" value="P:antibiotic biosynthetic process"/>
    <property type="evidence" value="ECO:0007669"/>
    <property type="project" value="UniProtKB-ARBA"/>
</dbReference>
<dbReference type="AlphaFoldDB" id="A0A3M2M5E9"/>
<comment type="caution">
    <text evidence="4">The sequence shown here is derived from an EMBL/GenBank/DDBJ whole genome shotgun (WGS) entry which is preliminary data.</text>
</comment>
<dbReference type="RefSeq" id="WP_122182528.1">
    <property type="nucleotide sequence ID" value="NZ_RFFJ01000013.1"/>
</dbReference>
<dbReference type="SUPFAM" id="SSF47336">
    <property type="entry name" value="ACP-like"/>
    <property type="match status" value="1"/>
</dbReference>
<dbReference type="InterPro" id="IPR009081">
    <property type="entry name" value="PP-bd_ACP"/>
</dbReference>
<organism evidence="4 5">
    <name type="scientific">Streptomyces triticirhizae</name>
    <dbReference type="NCBI Taxonomy" id="2483353"/>
    <lineage>
        <taxon>Bacteria</taxon>
        <taxon>Bacillati</taxon>
        <taxon>Actinomycetota</taxon>
        <taxon>Actinomycetes</taxon>
        <taxon>Kitasatosporales</taxon>
        <taxon>Streptomycetaceae</taxon>
        <taxon>Streptomyces</taxon>
    </lineage>
</organism>
<dbReference type="GO" id="GO:0031177">
    <property type="term" value="F:phosphopantetheine binding"/>
    <property type="evidence" value="ECO:0007669"/>
    <property type="project" value="InterPro"/>
</dbReference>
<evidence type="ECO:0000256" key="2">
    <source>
        <dbReference type="ARBA" id="ARBA00022553"/>
    </source>
</evidence>
<evidence type="ECO:0000259" key="3">
    <source>
        <dbReference type="PROSITE" id="PS50075"/>
    </source>
</evidence>
<evidence type="ECO:0000256" key="1">
    <source>
        <dbReference type="ARBA" id="ARBA00022450"/>
    </source>
</evidence>
<protein>
    <recommendedName>
        <fullName evidence="3">Carrier domain-containing protein</fullName>
    </recommendedName>
</protein>
<accession>A0A3M2M5E9</accession>
<sequence>MTDTPVALSERETAELVARLVAADLDLPEGQRVDHDTPFTDLGLDSAGVLAVAGELSDALGVEVPPEWLFDHATVAALARHLAAEARTSGGADG</sequence>
<dbReference type="Gene3D" id="1.10.1200.10">
    <property type="entry name" value="ACP-like"/>
    <property type="match status" value="1"/>
</dbReference>
<dbReference type="Pfam" id="PF00550">
    <property type="entry name" value="PP-binding"/>
    <property type="match status" value="1"/>
</dbReference>
<keyword evidence="2" id="KW-0597">Phosphoprotein</keyword>
<dbReference type="PROSITE" id="PS50075">
    <property type="entry name" value="CARRIER"/>
    <property type="match status" value="1"/>
</dbReference>
<dbReference type="InterPro" id="IPR020806">
    <property type="entry name" value="PKS_PP-bd"/>
</dbReference>
<proteinExistence type="predicted"/>
<name>A0A3M2M5E9_9ACTN</name>
<dbReference type="SMART" id="SM01294">
    <property type="entry name" value="PKS_PP_betabranch"/>
    <property type="match status" value="1"/>
</dbReference>
<keyword evidence="1" id="KW-0596">Phosphopantetheine</keyword>
<dbReference type="SMART" id="SM00823">
    <property type="entry name" value="PKS_PP"/>
    <property type="match status" value="1"/>
</dbReference>
<evidence type="ECO:0000313" key="4">
    <source>
        <dbReference type="EMBL" id="RMI44806.1"/>
    </source>
</evidence>
<evidence type="ECO:0000313" key="5">
    <source>
        <dbReference type="Proteomes" id="UP000278673"/>
    </source>
</evidence>
<dbReference type="Proteomes" id="UP000278673">
    <property type="component" value="Unassembled WGS sequence"/>
</dbReference>
<reference evidence="4 5" key="1">
    <citation type="submission" date="2018-10" db="EMBL/GenBank/DDBJ databases">
        <title>Isolation, diversity and antifungal activity of actinobacteria from wheat.</title>
        <authorList>
            <person name="Han C."/>
        </authorList>
    </citation>
    <scope>NUCLEOTIDE SEQUENCE [LARGE SCALE GENOMIC DNA]</scope>
    <source>
        <strain evidence="4 5">NEAU-YY642</strain>
    </source>
</reference>
<keyword evidence="5" id="KW-1185">Reference proteome</keyword>
<dbReference type="InterPro" id="IPR036736">
    <property type="entry name" value="ACP-like_sf"/>
</dbReference>
<gene>
    <name evidence="4" type="ORF">EBN88_04755</name>
</gene>